<keyword evidence="6" id="KW-1185">Reference proteome</keyword>
<dbReference type="InterPro" id="IPR001394">
    <property type="entry name" value="Peptidase_C19_UCH"/>
</dbReference>
<feature type="region of interest" description="Disordered" evidence="2">
    <location>
        <begin position="1"/>
        <end position="28"/>
    </location>
</feature>
<feature type="region of interest" description="Disordered" evidence="2">
    <location>
        <begin position="275"/>
        <end position="383"/>
    </location>
</feature>
<gene>
    <name evidence="5" type="ORF">K490DRAFT_69557</name>
</gene>
<dbReference type="PROSITE" id="PS50235">
    <property type="entry name" value="USP_3"/>
    <property type="match status" value="1"/>
</dbReference>
<dbReference type="SUPFAM" id="SSF52821">
    <property type="entry name" value="Rhodanese/Cell cycle control phosphatase"/>
    <property type="match status" value="1"/>
</dbReference>
<dbReference type="PANTHER" id="PTHR21646">
    <property type="entry name" value="UBIQUITIN CARBOXYL-TERMINAL HYDROLASE"/>
    <property type="match status" value="1"/>
</dbReference>
<dbReference type="Pfam" id="PF00581">
    <property type="entry name" value="Rhodanese"/>
    <property type="match status" value="1"/>
</dbReference>
<protein>
    <submittedName>
        <fullName evidence="5">Ubiquitin carboxyl-terminal hydrolase 2</fullName>
    </submittedName>
</protein>
<name>A0A9P4LU36_9PEZI</name>
<dbReference type="GO" id="GO:0016579">
    <property type="term" value="P:protein deubiquitination"/>
    <property type="evidence" value="ECO:0007669"/>
    <property type="project" value="InterPro"/>
</dbReference>
<dbReference type="EMBL" id="ML978763">
    <property type="protein sequence ID" value="KAF2083699.1"/>
    <property type="molecule type" value="Genomic_DNA"/>
</dbReference>
<keyword evidence="5" id="KW-0378">Hydrolase</keyword>
<dbReference type="InterPro" id="IPR050185">
    <property type="entry name" value="Ub_carboxyl-term_hydrolase"/>
</dbReference>
<feature type="compositionally biased region" description="Basic residues" evidence="2">
    <location>
        <begin position="559"/>
        <end position="568"/>
    </location>
</feature>
<dbReference type="InterPro" id="IPR028889">
    <property type="entry name" value="USP"/>
</dbReference>
<feature type="region of interest" description="Disordered" evidence="2">
    <location>
        <begin position="537"/>
        <end position="604"/>
    </location>
</feature>
<feature type="domain" description="Rhodanese" evidence="3">
    <location>
        <begin position="399"/>
        <end position="529"/>
    </location>
</feature>
<dbReference type="PROSITE" id="PS50206">
    <property type="entry name" value="RHODANESE_3"/>
    <property type="match status" value="1"/>
</dbReference>
<dbReference type="InterPro" id="IPR001763">
    <property type="entry name" value="Rhodanese-like_dom"/>
</dbReference>
<dbReference type="SUPFAM" id="SSF54001">
    <property type="entry name" value="Cysteine proteinases"/>
    <property type="match status" value="1"/>
</dbReference>
<evidence type="ECO:0000259" key="4">
    <source>
        <dbReference type="PROSITE" id="PS50235"/>
    </source>
</evidence>
<feature type="compositionally biased region" description="Polar residues" evidence="2">
    <location>
        <begin position="315"/>
        <end position="331"/>
    </location>
</feature>
<evidence type="ECO:0000256" key="2">
    <source>
        <dbReference type="SAM" id="MobiDB-lite"/>
    </source>
</evidence>
<reference evidence="5" key="1">
    <citation type="journal article" date="2020" name="Stud. Mycol.">
        <title>101 Dothideomycetes genomes: a test case for predicting lifestyles and emergence of pathogens.</title>
        <authorList>
            <person name="Haridas S."/>
            <person name="Albert R."/>
            <person name="Binder M."/>
            <person name="Bloem J."/>
            <person name="Labutti K."/>
            <person name="Salamov A."/>
            <person name="Andreopoulos B."/>
            <person name="Baker S."/>
            <person name="Barry K."/>
            <person name="Bills G."/>
            <person name="Bluhm B."/>
            <person name="Cannon C."/>
            <person name="Castanera R."/>
            <person name="Culley D."/>
            <person name="Daum C."/>
            <person name="Ezra D."/>
            <person name="Gonzalez J."/>
            <person name="Henrissat B."/>
            <person name="Kuo A."/>
            <person name="Liang C."/>
            <person name="Lipzen A."/>
            <person name="Lutzoni F."/>
            <person name="Magnuson J."/>
            <person name="Mondo S."/>
            <person name="Nolan M."/>
            <person name="Ohm R."/>
            <person name="Pangilinan J."/>
            <person name="Park H.-J."/>
            <person name="Ramirez L."/>
            <person name="Alfaro M."/>
            <person name="Sun H."/>
            <person name="Tritt A."/>
            <person name="Yoshinaga Y."/>
            <person name="Zwiers L.-H."/>
            <person name="Turgeon B."/>
            <person name="Goodwin S."/>
            <person name="Spatafora J."/>
            <person name="Crous P."/>
            <person name="Grigoriev I."/>
        </authorList>
    </citation>
    <scope>NUCLEOTIDE SEQUENCE</scope>
    <source>
        <strain evidence="5">CBS 121410</strain>
    </source>
</reference>
<feature type="compositionally biased region" description="Low complexity" evidence="2">
    <location>
        <begin position="340"/>
        <end position="356"/>
    </location>
</feature>
<proteinExistence type="inferred from homology"/>
<feature type="region of interest" description="Disordered" evidence="2">
    <location>
        <begin position="154"/>
        <end position="236"/>
    </location>
</feature>
<dbReference type="SMART" id="SM00450">
    <property type="entry name" value="RHOD"/>
    <property type="match status" value="1"/>
</dbReference>
<dbReference type="Proteomes" id="UP000799776">
    <property type="component" value="Unassembled WGS sequence"/>
</dbReference>
<dbReference type="Gene3D" id="3.90.70.10">
    <property type="entry name" value="Cysteine proteinases"/>
    <property type="match status" value="1"/>
</dbReference>
<feature type="compositionally biased region" description="Basic and acidic residues" evidence="2">
    <location>
        <begin position="581"/>
        <end position="590"/>
    </location>
</feature>
<feature type="domain" description="USP" evidence="4">
    <location>
        <begin position="703"/>
        <end position="1075"/>
    </location>
</feature>
<organism evidence="5 6">
    <name type="scientific">Saccharata proteae CBS 121410</name>
    <dbReference type="NCBI Taxonomy" id="1314787"/>
    <lineage>
        <taxon>Eukaryota</taxon>
        <taxon>Fungi</taxon>
        <taxon>Dikarya</taxon>
        <taxon>Ascomycota</taxon>
        <taxon>Pezizomycotina</taxon>
        <taxon>Dothideomycetes</taxon>
        <taxon>Dothideomycetes incertae sedis</taxon>
        <taxon>Botryosphaeriales</taxon>
        <taxon>Saccharataceae</taxon>
        <taxon>Saccharata</taxon>
    </lineage>
</organism>
<feature type="compositionally biased region" description="Polar residues" evidence="2">
    <location>
        <begin position="181"/>
        <end position="202"/>
    </location>
</feature>
<dbReference type="InterPro" id="IPR038765">
    <property type="entry name" value="Papain-like_cys_pep_sf"/>
</dbReference>
<comment type="caution">
    <text evidence="5">The sequence shown here is derived from an EMBL/GenBank/DDBJ whole genome shotgun (WGS) entry which is preliminary data.</text>
</comment>
<dbReference type="InterPro" id="IPR036873">
    <property type="entry name" value="Rhodanese-like_dom_sf"/>
</dbReference>
<evidence type="ECO:0000256" key="1">
    <source>
        <dbReference type="ARBA" id="ARBA00009085"/>
    </source>
</evidence>
<evidence type="ECO:0000313" key="5">
    <source>
        <dbReference type="EMBL" id="KAF2083699.1"/>
    </source>
</evidence>
<dbReference type="AlphaFoldDB" id="A0A9P4LU36"/>
<comment type="similarity">
    <text evidence="1">Belongs to the peptidase C19 family.</text>
</comment>
<dbReference type="OrthoDB" id="292964at2759"/>
<evidence type="ECO:0000259" key="3">
    <source>
        <dbReference type="PROSITE" id="PS50206"/>
    </source>
</evidence>
<sequence length="1079" mass="122000">MTGYIPYRPGSEVRSDAAGHSDGSARPQRVMPHINDLKARAEGMLEQTPQAIKSLLEVAQQSTKQLDYLIEIRRPDLAYIEYLIASEIVLNRVPSHKDAPIFREDRGRLYHLQKDLVKSLTGKADQFDNIKQIIINENKRSGVQPITALNGVYARRPEEQSNPNARYSMPNAASHRLSEYPRSTRSSVDASSQMSSGRSTPVSEPYRSRPPVNPKPQNLHSRAINGRANGASSPVDSLTERFAKLRTSASRQGNMPGTIPIPVPEQFNANGKPMGPRDMPNGIYGPPQLPPKLPLNTSFAGAMPQEPSPAYSPARNMSTPASINPPRSTVRSIVGTGGRSNSYAASSASSHAPNNNGDPDSYFPRPPSRQAAAQTIRRKSVHSPKEFQITAEKLYDYFKLYNVLVIDLRSREEFDEGHIYQRTIMNIEPTALRPNMSANELQEALVLSPDEEQDIFERRSDFDLVVYYDQSTASASYLKKAQRTQSEAMLKYLYDALYEFNDDKPLQRPPILLMGGLDAWEDLVGTSALASSRTAAIVSNNQNGRPSRPISRVPPARGARFRIQKKRLRDYNPLEPEEEEQWRQRARSERAVSGSAPVEEEEDEFVQYHRTTEDFMRRFPDPSTIEAQSMTSAPTHSYSKPPPLPSYAAPAVPAIPSRPLPAASRPSYSGVHDRNINHNQSVARSTALPSYFPPSRNLPLPRTGLINFGVTCYMNATIQCLNATLPVTSYYRDGTYQKYIQKENWRGSRGLMSLNYATLIQNMWQDGGGPCRPKTLRELCSRINGEWGIDRQQDAKEFFDFLVDVLHEDLNVVWSHPPAQALTEAEEAHRERLPKPYVAHIEWHRSCLRDRSLISEIFGGQHASRLRCLTCNFTSTTFEPFYSISVEIPRDRPADIRDCLRSYCAEERLQGDELWRCPHCKVEREATKQITITRAPRRLVLHLKRFSASHNETARKVRTPIEFPLQALDISPYMLPPITPAEEQELVKRGSHQELQHLKNDPTMNGPYLYSSYAVMRHQGNTLTSGHYVAMIRDKARGVWLQFNDERVTEFKPEALTGSQRLQNEMAYLLFYEREEGAL</sequence>
<dbReference type="Gene3D" id="3.40.250.10">
    <property type="entry name" value="Rhodanese-like domain"/>
    <property type="match status" value="1"/>
</dbReference>
<evidence type="ECO:0000313" key="6">
    <source>
        <dbReference type="Proteomes" id="UP000799776"/>
    </source>
</evidence>
<dbReference type="GO" id="GO:0004843">
    <property type="term" value="F:cysteine-type deubiquitinase activity"/>
    <property type="evidence" value="ECO:0007669"/>
    <property type="project" value="InterPro"/>
</dbReference>
<accession>A0A9P4LU36</accession>
<dbReference type="Pfam" id="PF00443">
    <property type="entry name" value="UCH"/>
    <property type="match status" value="1"/>
</dbReference>
<dbReference type="CDD" id="cd02674">
    <property type="entry name" value="Peptidase_C19R"/>
    <property type="match status" value="1"/>
</dbReference>
<dbReference type="PANTHER" id="PTHR21646:SF23">
    <property type="entry name" value="UBIQUITIN CARBOXYL-TERMINAL HYDROLASE USP2"/>
    <property type="match status" value="1"/>
</dbReference>